<comment type="caution">
    <text evidence="1">The sequence shown here is derived from an EMBL/GenBank/DDBJ whole genome shotgun (WGS) entry which is preliminary data.</text>
</comment>
<accession>A0ACB6SI06</accession>
<name>A0ACB6SI06_9PLEO</name>
<evidence type="ECO:0000313" key="2">
    <source>
        <dbReference type="Proteomes" id="UP000799754"/>
    </source>
</evidence>
<gene>
    <name evidence="1" type="ORF">BU25DRAFT_17418</name>
</gene>
<dbReference type="Proteomes" id="UP000799754">
    <property type="component" value="Unassembled WGS sequence"/>
</dbReference>
<protein>
    <submittedName>
        <fullName evidence="1">Uncharacterized protein</fullName>
    </submittedName>
</protein>
<proteinExistence type="predicted"/>
<keyword evidence="2" id="KW-1185">Reference proteome</keyword>
<dbReference type="EMBL" id="MU006701">
    <property type="protein sequence ID" value="KAF2633981.1"/>
    <property type="molecule type" value="Genomic_DNA"/>
</dbReference>
<reference evidence="1" key="1">
    <citation type="journal article" date="2020" name="Stud. Mycol.">
        <title>101 Dothideomycetes genomes: a test case for predicting lifestyles and emergence of pathogens.</title>
        <authorList>
            <person name="Haridas S."/>
            <person name="Albert R."/>
            <person name="Binder M."/>
            <person name="Bloem J."/>
            <person name="Labutti K."/>
            <person name="Salamov A."/>
            <person name="Andreopoulos B."/>
            <person name="Baker S."/>
            <person name="Barry K."/>
            <person name="Bills G."/>
            <person name="Bluhm B."/>
            <person name="Cannon C."/>
            <person name="Castanera R."/>
            <person name="Culley D."/>
            <person name="Daum C."/>
            <person name="Ezra D."/>
            <person name="Gonzalez J."/>
            <person name="Henrissat B."/>
            <person name="Kuo A."/>
            <person name="Liang C."/>
            <person name="Lipzen A."/>
            <person name="Lutzoni F."/>
            <person name="Magnuson J."/>
            <person name="Mondo S."/>
            <person name="Nolan M."/>
            <person name="Ohm R."/>
            <person name="Pangilinan J."/>
            <person name="Park H.-J."/>
            <person name="Ramirez L."/>
            <person name="Alfaro M."/>
            <person name="Sun H."/>
            <person name="Tritt A."/>
            <person name="Yoshinaga Y."/>
            <person name="Zwiers L.-H."/>
            <person name="Turgeon B."/>
            <person name="Goodwin S."/>
            <person name="Spatafora J."/>
            <person name="Crous P."/>
            <person name="Grigoriev I."/>
        </authorList>
    </citation>
    <scope>NUCLEOTIDE SEQUENCE</scope>
    <source>
        <strain evidence="1">CBS 525.71</strain>
    </source>
</reference>
<evidence type="ECO:0000313" key="1">
    <source>
        <dbReference type="EMBL" id="KAF2633981.1"/>
    </source>
</evidence>
<sequence>MRTRAIFNRITFALPPSVSMALVLYDAKASTCPSCGIFRVLAESRLHRGWPEANPNKSSEKSMLSPLLVFPRAVECNVCGLDRGCSHGLAKSIKITTFAGTPLLYYQTPGARMHLGARNAY</sequence>
<organism evidence="1 2">
    <name type="scientific">Macroventuria anomochaeta</name>
    <dbReference type="NCBI Taxonomy" id="301207"/>
    <lineage>
        <taxon>Eukaryota</taxon>
        <taxon>Fungi</taxon>
        <taxon>Dikarya</taxon>
        <taxon>Ascomycota</taxon>
        <taxon>Pezizomycotina</taxon>
        <taxon>Dothideomycetes</taxon>
        <taxon>Pleosporomycetidae</taxon>
        <taxon>Pleosporales</taxon>
        <taxon>Pleosporineae</taxon>
        <taxon>Didymellaceae</taxon>
        <taxon>Macroventuria</taxon>
    </lineage>
</organism>